<dbReference type="GO" id="GO:0003677">
    <property type="term" value="F:DNA binding"/>
    <property type="evidence" value="ECO:0007669"/>
    <property type="project" value="UniProtKB-KW"/>
</dbReference>
<comment type="caution">
    <text evidence="5">The sequence shown here is derived from an EMBL/GenBank/DDBJ whole genome shotgun (WGS) entry which is preliminary data.</text>
</comment>
<evidence type="ECO:0000313" key="6">
    <source>
        <dbReference type="Proteomes" id="UP000004030"/>
    </source>
</evidence>
<reference evidence="5 6" key="1">
    <citation type="journal article" date="2012" name="J. Bacteriol.">
        <title>Genome sequence of benzo(a)pyrene-degrading bacterium Novosphingobium pentaromativorans US6-1.</title>
        <authorList>
            <person name="Luo Y.R."/>
            <person name="Kang S.G."/>
            <person name="Kim S.J."/>
            <person name="Kim M.R."/>
            <person name="Li N."/>
            <person name="Lee J.H."/>
            <person name="Kwon K.K."/>
        </authorList>
    </citation>
    <scope>NUCLEOTIDE SEQUENCE [LARGE SCALE GENOMIC DNA]</scope>
    <source>
        <strain evidence="5 6">US6-1</strain>
    </source>
</reference>
<proteinExistence type="predicted"/>
<name>G6EKB5_9SPHN</name>
<dbReference type="InterPro" id="IPR047057">
    <property type="entry name" value="MerR_fam"/>
</dbReference>
<dbReference type="InterPro" id="IPR015358">
    <property type="entry name" value="Tscrpt_reg_MerR_DNA-bd"/>
</dbReference>
<dbReference type="PATRIC" id="fig|1088721.3.peg.4699"/>
<evidence type="ECO:0000259" key="4">
    <source>
        <dbReference type="PROSITE" id="PS50937"/>
    </source>
</evidence>
<dbReference type="SUPFAM" id="SSF46955">
    <property type="entry name" value="Putative DNA-binding domain"/>
    <property type="match status" value="1"/>
</dbReference>
<dbReference type="PANTHER" id="PTHR30204:SF94">
    <property type="entry name" value="HEAVY METAL-DEPENDENT TRANSCRIPTIONAL REGULATOR HI_0293-RELATED"/>
    <property type="match status" value="1"/>
</dbReference>
<dbReference type="OrthoDB" id="9802944at2"/>
<dbReference type="KEGG" id="npn:JI59_23325"/>
<dbReference type="PRINTS" id="PR00040">
    <property type="entry name" value="HTHMERR"/>
</dbReference>
<dbReference type="InterPro" id="IPR000551">
    <property type="entry name" value="MerR-type_HTH_dom"/>
</dbReference>
<protein>
    <submittedName>
        <fullName evidence="5">Transcriptional regulator, MerR family</fullName>
    </submittedName>
</protein>
<evidence type="ECO:0000256" key="3">
    <source>
        <dbReference type="ARBA" id="ARBA00023163"/>
    </source>
</evidence>
<evidence type="ECO:0000313" key="5">
    <source>
        <dbReference type="EMBL" id="EHJ58256.1"/>
    </source>
</evidence>
<dbReference type="Gene3D" id="1.10.1660.10">
    <property type="match status" value="1"/>
</dbReference>
<keyword evidence="2" id="KW-0238">DNA-binding</keyword>
<dbReference type="SMART" id="SM00422">
    <property type="entry name" value="HTH_MERR"/>
    <property type="match status" value="1"/>
</dbReference>
<accession>G6EKB5</accession>
<organism evidence="5 6">
    <name type="scientific">Novosphingobium pentaromativorans US6-1</name>
    <dbReference type="NCBI Taxonomy" id="1088721"/>
    <lineage>
        <taxon>Bacteria</taxon>
        <taxon>Pseudomonadati</taxon>
        <taxon>Pseudomonadota</taxon>
        <taxon>Alphaproteobacteria</taxon>
        <taxon>Sphingomonadales</taxon>
        <taxon>Sphingomonadaceae</taxon>
        <taxon>Novosphingobium</taxon>
    </lineage>
</organism>
<dbReference type="Pfam" id="PF09278">
    <property type="entry name" value="MerR-DNA-bind"/>
    <property type="match status" value="1"/>
</dbReference>
<dbReference type="PANTHER" id="PTHR30204">
    <property type="entry name" value="REDOX-CYCLING DRUG-SENSING TRANSCRIPTIONAL ACTIVATOR SOXR"/>
    <property type="match status" value="1"/>
</dbReference>
<evidence type="ECO:0000256" key="1">
    <source>
        <dbReference type="ARBA" id="ARBA00023015"/>
    </source>
</evidence>
<feature type="domain" description="HTH merR-type" evidence="4">
    <location>
        <begin position="1"/>
        <end position="69"/>
    </location>
</feature>
<dbReference type="EMBL" id="AGFM01000092">
    <property type="protein sequence ID" value="EHJ58256.1"/>
    <property type="molecule type" value="Genomic_DNA"/>
</dbReference>
<sequence length="121" mass="13664">MRIGEVSKATGLKIETIRFYETEGLTTCDRRSDSNYRLYGQAQVDRLSFIKRARDLGFTLEQVRGLLELTDDPRGSCVEIDTIVVAHLAEVDRKLAALQTLRKELVERLECCVGLSTGKSR</sequence>
<keyword evidence="1" id="KW-0805">Transcription regulation</keyword>
<dbReference type="Pfam" id="PF00376">
    <property type="entry name" value="MerR"/>
    <property type="match status" value="1"/>
</dbReference>
<keyword evidence="6" id="KW-1185">Reference proteome</keyword>
<dbReference type="PROSITE" id="PS50937">
    <property type="entry name" value="HTH_MERR_2"/>
    <property type="match status" value="1"/>
</dbReference>
<dbReference type="InterPro" id="IPR009061">
    <property type="entry name" value="DNA-bd_dom_put_sf"/>
</dbReference>
<dbReference type="RefSeq" id="WP_007015693.1">
    <property type="nucleotide sequence ID" value="NZ_AGFM01000092.1"/>
</dbReference>
<keyword evidence="3" id="KW-0804">Transcription</keyword>
<dbReference type="GO" id="GO:0003700">
    <property type="term" value="F:DNA-binding transcription factor activity"/>
    <property type="evidence" value="ECO:0007669"/>
    <property type="project" value="InterPro"/>
</dbReference>
<evidence type="ECO:0000256" key="2">
    <source>
        <dbReference type="ARBA" id="ARBA00023125"/>
    </source>
</evidence>
<dbReference type="AlphaFoldDB" id="G6EKB5"/>
<dbReference type="Proteomes" id="UP000004030">
    <property type="component" value="Unassembled WGS sequence"/>
</dbReference>
<dbReference type="eggNOG" id="COG0789">
    <property type="taxonomic scope" value="Bacteria"/>
</dbReference>
<gene>
    <name evidence="5" type="ORF">NSU_4786</name>
</gene>